<dbReference type="PANTHER" id="PTHR31919">
    <property type="entry name" value="ZINC FINGERS AND HOMEOBOXES PROTEIN 1, ISOFORM 2"/>
    <property type="match status" value="1"/>
</dbReference>
<dbReference type="RefSeq" id="XP_013398105.1">
    <property type="nucleotide sequence ID" value="XM_013542651.2"/>
</dbReference>
<reference evidence="2" key="1">
    <citation type="submission" date="2025-08" db="UniProtKB">
        <authorList>
            <consortium name="RefSeq"/>
        </authorList>
    </citation>
    <scope>IDENTIFICATION</scope>
    <source>
        <tissue evidence="2">Gonads</tissue>
    </source>
</reference>
<dbReference type="Gene3D" id="1.25.40.10">
    <property type="entry name" value="Tetratricopeptide repeat domain"/>
    <property type="match status" value="1"/>
</dbReference>
<dbReference type="SUPFAM" id="SSF48452">
    <property type="entry name" value="TPR-like"/>
    <property type="match status" value="1"/>
</dbReference>
<dbReference type="KEGG" id="lak:106164664"/>
<dbReference type="PANTHER" id="PTHR31919:SF1">
    <property type="entry name" value="ZINC FINGERS AND HOMEOBOXES PROTEIN 1, ISOFORM 2"/>
    <property type="match status" value="1"/>
</dbReference>
<evidence type="ECO:0000313" key="1">
    <source>
        <dbReference type="Proteomes" id="UP000085678"/>
    </source>
</evidence>
<dbReference type="InterPro" id="IPR041404">
    <property type="entry name" value="DUF5588"/>
</dbReference>
<dbReference type="AlphaFoldDB" id="A0A1S3IIP3"/>
<name>A0A1S3IIP3_LINAN</name>
<protein>
    <submittedName>
        <fullName evidence="2">Uncharacterized protein C8orf76 homolog</fullName>
    </submittedName>
</protein>
<evidence type="ECO:0000313" key="2">
    <source>
        <dbReference type="RefSeq" id="XP_013398105.1"/>
    </source>
</evidence>
<dbReference type="OMA" id="HHHARIV"/>
<dbReference type="OrthoDB" id="6334002at2759"/>
<dbReference type="Proteomes" id="UP000085678">
    <property type="component" value="Unplaced"/>
</dbReference>
<gene>
    <name evidence="2" type="primary">LOC106164664</name>
</gene>
<dbReference type="GeneID" id="106164664"/>
<dbReference type="Pfam" id="PF17826">
    <property type="entry name" value="DUF5588"/>
    <property type="match status" value="1"/>
</dbReference>
<dbReference type="InterPro" id="IPR011990">
    <property type="entry name" value="TPR-like_helical_dom_sf"/>
</dbReference>
<sequence>MDIGAKFDDSLFEVADESRLQKVIEDEKNCCIREPLWFVDADPEGLDKDQEQMQLYKSQGDWLYYNKDHEGAARKYQQALGILPKGNATVKRDLLECISCCHIALGHENEALKYAHLLRDEGTNFEQQTVILNLLKSIHHQFGNTSGELIVLEKLLSLHPYNHHLWIELAEVFRIKQSQESESESDNLKLAAGNKNEACVCHNQFNSETAERSISERGASDITSNVLTETVGSGLSLQVEGRCIHCPLCLGIIITKNGSATMKVSKDIIPEVAKIHNTNYCTSCFSSGDQGICECKCFCNLTKCLLPSVKTDLVIAVCLIRARLLLQSVQTAVASFGKEKHKELLVEICQKLKSLDVSQEQMDYAVKFLSQDVYKKEKEECKPLEDSKQSILILDTDPVQCARDFNQTWFSWLKQK</sequence>
<proteinExistence type="predicted"/>
<dbReference type="InParanoid" id="A0A1S3IIP3"/>
<organism evidence="1 2">
    <name type="scientific">Lingula anatina</name>
    <name type="common">Brachiopod</name>
    <name type="synonym">Lingula unguis</name>
    <dbReference type="NCBI Taxonomy" id="7574"/>
    <lineage>
        <taxon>Eukaryota</taxon>
        <taxon>Metazoa</taxon>
        <taxon>Spiralia</taxon>
        <taxon>Lophotrochozoa</taxon>
        <taxon>Brachiopoda</taxon>
        <taxon>Linguliformea</taxon>
        <taxon>Lingulata</taxon>
        <taxon>Lingulida</taxon>
        <taxon>Linguloidea</taxon>
        <taxon>Lingulidae</taxon>
        <taxon>Lingula</taxon>
    </lineage>
</organism>
<accession>A0A1S3IIP3</accession>
<keyword evidence="1" id="KW-1185">Reference proteome</keyword>